<name>A0A9Q3HS34_9BASI</name>
<evidence type="ECO:0000313" key="2">
    <source>
        <dbReference type="Proteomes" id="UP000765509"/>
    </source>
</evidence>
<organism evidence="1 2">
    <name type="scientific">Austropuccinia psidii MF-1</name>
    <dbReference type="NCBI Taxonomy" id="1389203"/>
    <lineage>
        <taxon>Eukaryota</taxon>
        <taxon>Fungi</taxon>
        <taxon>Dikarya</taxon>
        <taxon>Basidiomycota</taxon>
        <taxon>Pucciniomycotina</taxon>
        <taxon>Pucciniomycetes</taxon>
        <taxon>Pucciniales</taxon>
        <taxon>Sphaerophragmiaceae</taxon>
        <taxon>Austropuccinia</taxon>
    </lineage>
</organism>
<comment type="caution">
    <text evidence="1">The sequence shown here is derived from an EMBL/GenBank/DDBJ whole genome shotgun (WGS) entry which is preliminary data.</text>
</comment>
<dbReference type="EMBL" id="AVOT02023926">
    <property type="protein sequence ID" value="MBW0514302.1"/>
    <property type="molecule type" value="Genomic_DNA"/>
</dbReference>
<dbReference type="AlphaFoldDB" id="A0A9Q3HS34"/>
<gene>
    <name evidence="1" type="ORF">O181_054017</name>
</gene>
<protein>
    <submittedName>
        <fullName evidence="1">Uncharacterized protein</fullName>
    </submittedName>
</protein>
<evidence type="ECO:0000313" key="1">
    <source>
        <dbReference type="EMBL" id="MBW0514302.1"/>
    </source>
</evidence>
<accession>A0A9Q3HS34</accession>
<reference evidence="1" key="1">
    <citation type="submission" date="2021-03" db="EMBL/GenBank/DDBJ databases">
        <title>Draft genome sequence of rust myrtle Austropuccinia psidii MF-1, a brazilian biotype.</title>
        <authorList>
            <person name="Quecine M.C."/>
            <person name="Pachon D.M.R."/>
            <person name="Bonatelli M.L."/>
            <person name="Correr F.H."/>
            <person name="Franceschini L.M."/>
            <person name="Leite T.F."/>
            <person name="Margarido G.R.A."/>
            <person name="Almeida C.A."/>
            <person name="Ferrarezi J.A."/>
            <person name="Labate C.A."/>
        </authorList>
    </citation>
    <scope>NUCLEOTIDE SEQUENCE</scope>
    <source>
        <strain evidence="1">MF-1</strain>
    </source>
</reference>
<sequence>MCIQISVLSSNKDKHKEKFVSKHLSEAQIHPEFLPKTKQDLINLLYTYENAFSSENEFLGAIRGHEVDITLNNDGQYPPLLRKPAYPEVPRSRETFEKHIQELTQPIVLIKLGHNKEVKVTPAIIYCKNDR</sequence>
<proteinExistence type="predicted"/>
<dbReference type="Proteomes" id="UP000765509">
    <property type="component" value="Unassembled WGS sequence"/>
</dbReference>
<keyword evidence="2" id="KW-1185">Reference proteome</keyword>